<accession>A0A0E9X2H9</accession>
<protein>
    <submittedName>
        <fullName evidence="1">Uncharacterized protein</fullName>
    </submittedName>
</protein>
<proteinExistence type="predicted"/>
<dbReference type="AlphaFoldDB" id="A0A0E9X2H9"/>
<dbReference type="EMBL" id="GBXM01012699">
    <property type="protein sequence ID" value="JAH95878.1"/>
    <property type="molecule type" value="Transcribed_RNA"/>
</dbReference>
<sequence length="87" mass="10445">MLFKNKKNIGKVTDSSLVLIPRLLEYNVVASITYYLNPLAKPRLGYRFKHKYLYVKYIFSAKKKDTRVSYWTLYRNEIHIQNNPEQT</sequence>
<reference evidence="1" key="1">
    <citation type="submission" date="2014-11" db="EMBL/GenBank/DDBJ databases">
        <authorList>
            <person name="Amaro Gonzalez C."/>
        </authorList>
    </citation>
    <scope>NUCLEOTIDE SEQUENCE</scope>
</reference>
<name>A0A0E9X2H9_ANGAN</name>
<evidence type="ECO:0000313" key="1">
    <source>
        <dbReference type="EMBL" id="JAH95878.1"/>
    </source>
</evidence>
<organism evidence="1">
    <name type="scientific">Anguilla anguilla</name>
    <name type="common">European freshwater eel</name>
    <name type="synonym">Muraena anguilla</name>
    <dbReference type="NCBI Taxonomy" id="7936"/>
    <lineage>
        <taxon>Eukaryota</taxon>
        <taxon>Metazoa</taxon>
        <taxon>Chordata</taxon>
        <taxon>Craniata</taxon>
        <taxon>Vertebrata</taxon>
        <taxon>Euteleostomi</taxon>
        <taxon>Actinopterygii</taxon>
        <taxon>Neopterygii</taxon>
        <taxon>Teleostei</taxon>
        <taxon>Anguilliformes</taxon>
        <taxon>Anguillidae</taxon>
        <taxon>Anguilla</taxon>
    </lineage>
</organism>
<reference evidence="1" key="2">
    <citation type="journal article" date="2015" name="Fish Shellfish Immunol.">
        <title>Early steps in the European eel (Anguilla anguilla)-Vibrio vulnificus interaction in the gills: Role of the RtxA13 toxin.</title>
        <authorList>
            <person name="Callol A."/>
            <person name="Pajuelo D."/>
            <person name="Ebbesson L."/>
            <person name="Teles M."/>
            <person name="MacKenzie S."/>
            <person name="Amaro C."/>
        </authorList>
    </citation>
    <scope>NUCLEOTIDE SEQUENCE</scope>
</reference>